<evidence type="ECO:0000256" key="5">
    <source>
        <dbReference type="ARBA" id="ARBA00022989"/>
    </source>
</evidence>
<reference evidence="9 10" key="1">
    <citation type="journal article" date="2021" name="Sci. Rep.">
        <title>The genome of the diatom Chaetoceros tenuissimus carries an ancient integrated fragment of an extant virus.</title>
        <authorList>
            <person name="Hongo Y."/>
            <person name="Kimura K."/>
            <person name="Takaki Y."/>
            <person name="Yoshida Y."/>
            <person name="Baba S."/>
            <person name="Kobayashi G."/>
            <person name="Nagasaki K."/>
            <person name="Hano T."/>
            <person name="Tomaru Y."/>
        </authorList>
    </citation>
    <scope>NUCLEOTIDE SEQUENCE [LARGE SCALE GENOMIC DNA]</scope>
    <source>
        <strain evidence="9 10">NIES-3715</strain>
    </source>
</reference>
<evidence type="ECO:0000256" key="3">
    <source>
        <dbReference type="ARBA" id="ARBA00022475"/>
    </source>
</evidence>
<evidence type="ECO:0000256" key="4">
    <source>
        <dbReference type="ARBA" id="ARBA00022692"/>
    </source>
</evidence>
<sequence length="379" mass="43089">MIVKPRQYGFFGLLLEMRGSVVPAIMPKIIFAVCVGVVVTLVLSMDLLGEDTDEILSLNFTPFTALGVAISLFLGFHNNASYGRWWEARILWGRQIIVCRDLARFLIGIIDEDDTDCYSPSDEKNVFQKSCTPTQIDSSKSDETTDDDIEKNTESLWLGSVQSRQRVKHTDPRQYKYKNWQHHIICLSVAHTHGFRHQMRPSCTRDKTSAMSDRNRFLNPDEERILLRCKNNANTILLFASKVLGKAHKAKKIDTYSMIHVQKTIDGLCTIQTACERIHNTSLPLAYSLLVHRTSVLYVMLVPFAIAPTMGWWTPVFTAIVAYTFFGLDQLAKDIQEPFRDHPMCLALSAMSRTIEIDALEIMGEETPPFLKQHGNVLM</sequence>
<dbReference type="AlphaFoldDB" id="A0AAD3CYE0"/>
<name>A0AAD3CYE0_9STRA</name>
<dbReference type="PANTHER" id="PTHR33281:SF19">
    <property type="entry name" value="VOLTAGE-DEPENDENT ANION CHANNEL-FORMING PROTEIN YNEE"/>
    <property type="match status" value="1"/>
</dbReference>
<evidence type="ECO:0000256" key="6">
    <source>
        <dbReference type="ARBA" id="ARBA00023065"/>
    </source>
</evidence>
<proteinExistence type="predicted"/>
<gene>
    <name evidence="9" type="ORF">CTEN210_09350</name>
</gene>
<evidence type="ECO:0000256" key="7">
    <source>
        <dbReference type="ARBA" id="ARBA00023136"/>
    </source>
</evidence>
<evidence type="ECO:0000313" key="9">
    <source>
        <dbReference type="EMBL" id="GFH52874.1"/>
    </source>
</evidence>
<keyword evidence="10" id="KW-1185">Reference proteome</keyword>
<comment type="caution">
    <text evidence="9">The sequence shown here is derived from an EMBL/GenBank/DDBJ whole genome shotgun (WGS) entry which is preliminary data.</text>
</comment>
<feature type="transmembrane region" description="Helical" evidence="8">
    <location>
        <begin position="55"/>
        <end position="76"/>
    </location>
</feature>
<evidence type="ECO:0000256" key="1">
    <source>
        <dbReference type="ARBA" id="ARBA00004651"/>
    </source>
</evidence>
<protein>
    <recommendedName>
        <fullName evidence="11">Bestrophin homolog</fullName>
    </recommendedName>
</protein>
<keyword evidence="4 8" id="KW-0812">Transmembrane</keyword>
<keyword evidence="7 8" id="KW-0472">Membrane</keyword>
<accession>A0AAD3CYE0</accession>
<dbReference type="GO" id="GO:0005886">
    <property type="term" value="C:plasma membrane"/>
    <property type="evidence" value="ECO:0007669"/>
    <property type="project" value="UniProtKB-SubCell"/>
</dbReference>
<evidence type="ECO:0000313" key="10">
    <source>
        <dbReference type="Proteomes" id="UP001054902"/>
    </source>
</evidence>
<organism evidence="9 10">
    <name type="scientific">Chaetoceros tenuissimus</name>
    <dbReference type="NCBI Taxonomy" id="426638"/>
    <lineage>
        <taxon>Eukaryota</taxon>
        <taxon>Sar</taxon>
        <taxon>Stramenopiles</taxon>
        <taxon>Ochrophyta</taxon>
        <taxon>Bacillariophyta</taxon>
        <taxon>Coscinodiscophyceae</taxon>
        <taxon>Chaetocerotophycidae</taxon>
        <taxon>Chaetocerotales</taxon>
        <taxon>Chaetocerotaceae</taxon>
        <taxon>Chaetoceros</taxon>
    </lineage>
</organism>
<feature type="transmembrane region" description="Helical" evidence="8">
    <location>
        <begin position="285"/>
        <end position="306"/>
    </location>
</feature>
<comment type="subcellular location">
    <subcellularLocation>
        <location evidence="1">Cell membrane</location>
        <topology evidence="1">Multi-pass membrane protein</topology>
    </subcellularLocation>
</comment>
<dbReference type="GO" id="GO:0005254">
    <property type="term" value="F:chloride channel activity"/>
    <property type="evidence" value="ECO:0007669"/>
    <property type="project" value="InterPro"/>
</dbReference>
<dbReference type="Proteomes" id="UP001054902">
    <property type="component" value="Unassembled WGS sequence"/>
</dbReference>
<keyword evidence="6" id="KW-0406">Ion transport</keyword>
<dbReference type="PANTHER" id="PTHR33281">
    <property type="entry name" value="UPF0187 PROTEIN YNEE"/>
    <property type="match status" value="1"/>
</dbReference>
<dbReference type="EMBL" id="BLLK01000046">
    <property type="protein sequence ID" value="GFH52874.1"/>
    <property type="molecule type" value="Genomic_DNA"/>
</dbReference>
<keyword evidence="5 8" id="KW-1133">Transmembrane helix</keyword>
<dbReference type="InterPro" id="IPR044669">
    <property type="entry name" value="YneE/VCCN1/2-like"/>
</dbReference>
<dbReference type="Pfam" id="PF25539">
    <property type="entry name" value="Bestrophin_2"/>
    <property type="match status" value="2"/>
</dbReference>
<evidence type="ECO:0000256" key="8">
    <source>
        <dbReference type="SAM" id="Phobius"/>
    </source>
</evidence>
<feature type="transmembrane region" description="Helical" evidence="8">
    <location>
        <begin position="21"/>
        <end position="43"/>
    </location>
</feature>
<keyword evidence="2" id="KW-0813">Transport</keyword>
<keyword evidence="3" id="KW-1003">Cell membrane</keyword>
<evidence type="ECO:0000256" key="2">
    <source>
        <dbReference type="ARBA" id="ARBA00022448"/>
    </source>
</evidence>
<evidence type="ECO:0008006" key="11">
    <source>
        <dbReference type="Google" id="ProtNLM"/>
    </source>
</evidence>